<dbReference type="GO" id="GO:0005902">
    <property type="term" value="C:microvillus"/>
    <property type="evidence" value="ECO:0007669"/>
    <property type="project" value="TreeGrafter"/>
</dbReference>
<evidence type="ECO:0000256" key="4">
    <source>
        <dbReference type="ARBA" id="ARBA00022741"/>
    </source>
</evidence>
<dbReference type="GO" id="GO:0048731">
    <property type="term" value="P:system development"/>
    <property type="evidence" value="ECO:0007669"/>
    <property type="project" value="UniProtKB-ARBA"/>
</dbReference>
<dbReference type="InterPro" id="IPR036072">
    <property type="entry name" value="MYSc_Myo1"/>
</dbReference>
<dbReference type="GO" id="GO:0006897">
    <property type="term" value="P:endocytosis"/>
    <property type="evidence" value="ECO:0007669"/>
    <property type="project" value="TreeGrafter"/>
</dbReference>
<dbReference type="GO" id="GO:0007015">
    <property type="term" value="P:actin filament organization"/>
    <property type="evidence" value="ECO:0007669"/>
    <property type="project" value="TreeGrafter"/>
</dbReference>
<keyword evidence="8 11" id="KW-0505">Motor protein</keyword>
<dbReference type="SMART" id="SM00326">
    <property type="entry name" value="SH3"/>
    <property type="match status" value="1"/>
</dbReference>
<keyword evidence="5 11" id="KW-0067">ATP-binding</keyword>
<evidence type="ECO:0000313" key="16">
    <source>
        <dbReference type="EMBL" id="JAP81971.1"/>
    </source>
</evidence>
<feature type="domain" description="TH1" evidence="15">
    <location>
        <begin position="724"/>
        <end position="915"/>
    </location>
</feature>
<dbReference type="InterPro" id="IPR010926">
    <property type="entry name" value="Myosin_TH1"/>
</dbReference>
<dbReference type="PRINTS" id="PR00452">
    <property type="entry name" value="SH3DOMAIN"/>
</dbReference>
<feature type="domain" description="SH3" evidence="13">
    <location>
        <begin position="1053"/>
        <end position="1110"/>
    </location>
</feature>
<dbReference type="GO" id="GO:0005516">
    <property type="term" value="F:calmodulin binding"/>
    <property type="evidence" value="ECO:0007669"/>
    <property type="project" value="UniProtKB-KW"/>
</dbReference>
<dbReference type="FunFam" id="2.30.30.40:FF:000072">
    <property type="entry name" value="Unconventional Myosin IB"/>
    <property type="match status" value="1"/>
</dbReference>
<dbReference type="GO" id="GO:0051015">
    <property type="term" value="F:actin filament binding"/>
    <property type="evidence" value="ECO:0007669"/>
    <property type="project" value="TreeGrafter"/>
</dbReference>
<feature type="compositionally biased region" description="Polar residues" evidence="12">
    <location>
        <begin position="937"/>
        <end position="948"/>
    </location>
</feature>
<organism evidence="16">
    <name type="scientific">Rhipicephalus appendiculatus</name>
    <name type="common">Brown ear tick</name>
    <dbReference type="NCBI Taxonomy" id="34631"/>
    <lineage>
        <taxon>Eukaryota</taxon>
        <taxon>Metazoa</taxon>
        <taxon>Ecdysozoa</taxon>
        <taxon>Arthropoda</taxon>
        <taxon>Chelicerata</taxon>
        <taxon>Arachnida</taxon>
        <taxon>Acari</taxon>
        <taxon>Parasitiformes</taxon>
        <taxon>Ixodida</taxon>
        <taxon>Ixodoidea</taxon>
        <taxon>Ixodidae</taxon>
        <taxon>Rhipicephalinae</taxon>
        <taxon>Rhipicephalus</taxon>
        <taxon>Rhipicephalus</taxon>
    </lineage>
</organism>
<dbReference type="PROSITE" id="PS50002">
    <property type="entry name" value="SH3"/>
    <property type="match status" value="1"/>
</dbReference>
<dbReference type="Gene3D" id="1.20.5.4820">
    <property type="match status" value="1"/>
</dbReference>
<evidence type="ECO:0000256" key="7">
    <source>
        <dbReference type="ARBA" id="ARBA00023123"/>
    </source>
</evidence>
<feature type="region of interest" description="Disordered" evidence="12">
    <location>
        <begin position="913"/>
        <end position="964"/>
    </location>
</feature>
<evidence type="ECO:0000256" key="1">
    <source>
        <dbReference type="ARBA" id="ARBA00008314"/>
    </source>
</evidence>
<protein>
    <submittedName>
        <fullName evidence="16">Myosin I</fullName>
    </submittedName>
</protein>
<evidence type="ECO:0000256" key="6">
    <source>
        <dbReference type="ARBA" id="ARBA00022860"/>
    </source>
</evidence>
<evidence type="ECO:0000256" key="12">
    <source>
        <dbReference type="SAM" id="MobiDB-lite"/>
    </source>
</evidence>
<dbReference type="Gene3D" id="1.10.10.820">
    <property type="match status" value="1"/>
</dbReference>
<dbReference type="GO" id="GO:0005524">
    <property type="term" value="F:ATP binding"/>
    <property type="evidence" value="ECO:0007669"/>
    <property type="project" value="UniProtKB-UniRule"/>
</dbReference>
<dbReference type="SUPFAM" id="SSF52540">
    <property type="entry name" value="P-loop containing nucleoside triphosphate hydrolases"/>
    <property type="match status" value="1"/>
</dbReference>
<dbReference type="GO" id="GO:0009888">
    <property type="term" value="P:tissue development"/>
    <property type="evidence" value="ECO:0007669"/>
    <property type="project" value="UniProtKB-ARBA"/>
</dbReference>
<dbReference type="PROSITE" id="PS51757">
    <property type="entry name" value="TH1"/>
    <property type="match status" value="1"/>
</dbReference>
<keyword evidence="7 11" id="KW-0518">Myosin</keyword>
<evidence type="ECO:0000259" key="13">
    <source>
        <dbReference type="PROSITE" id="PS50002"/>
    </source>
</evidence>
<dbReference type="GO" id="GO:0000146">
    <property type="term" value="F:microfilament motor activity"/>
    <property type="evidence" value="ECO:0007669"/>
    <property type="project" value="TreeGrafter"/>
</dbReference>
<evidence type="ECO:0000256" key="2">
    <source>
        <dbReference type="ARBA" id="ARBA00022443"/>
    </source>
</evidence>
<dbReference type="Gene3D" id="3.40.850.10">
    <property type="entry name" value="Kinesin motor domain"/>
    <property type="match status" value="1"/>
</dbReference>
<dbReference type="InterPro" id="IPR001452">
    <property type="entry name" value="SH3_domain"/>
</dbReference>
<evidence type="ECO:0000256" key="10">
    <source>
        <dbReference type="PROSITE-ProRule" id="PRU00192"/>
    </source>
</evidence>
<keyword evidence="3" id="KW-0597">Phosphoprotein</keyword>
<keyword evidence="2 10" id="KW-0728">SH3 domain</keyword>
<dbReference type="CDD" id="cd01378">
    <property type="entry name" value="MYSc_Myo1"/>
    <property type="match status" value="1"/>
</dbReference>
<evidence type="ECO:0000259" key="15">
    <source>
        <dbReference type="PROSITE" id="PS51757"/>
    </source>
</evidence>
<dbReference type="FunFam" id="1.20.58.530:FF:000007">
    <property type="entry name" value="Myosin IE"/>
    <property type="match status" value="1"/>
</dbReference>
<name>A0A131YVN9_RHIAP</name>
<evidence type="ECO:0000256" key="5">
    <source>
        <dbReference type="ARBA" id="ARBA00022840"/>
    </source>
</evidence>
<dbReference type="InterPro" id="IPR027417">
    <property type="entry name" value="P-loop_NTPase"/>
</dbReference>
<dbReference type="InterPro" id="IPR036028">
    <property type="entry name" value="SH3-like_dom_sf"/>
</dbReference>
<dbReference type="InterPro" id="IPR035507">
    <property type="entry name" value="Ie/If_SH3"/>
</dbReference>
<dbReference type="PANTHER" id="PTHR13140">
    <property type="entry name" value="MYOSIN"/>
    <property type="match status" value="1"/>
</dbReference>
<proteinExistence type="inferred from homology"/>
<dbReference type="Gene3D" id="1.20.120.720">
    <property type="entry name" value="Myosin VI head, motor domain, U50 subdomain"/>
    <property type="match status" value="1"/>
</dbReference>
<keyword evidence="9 11" id="KW-0009">Actin-binding</keyword>
<evidence type="ECO:0000256" key="9">
    <source>
        <dbReference type="ARBA" id="ARBA00023203"/>
    </source>
</evidence>
<reference evidence="16" key="1">
    <citation type="journal article" date="2016" name="Ticks Tick Borne Dis.">
        <title>De novo assembly and annotation of the salivary gland transcriptome of Rhipicephalus appendiculatus male and female ticks during blood feeding.</title>
        <authorList>
            <person name="de Castro M.H."/>
            <person name="de Klerk D."/>
            <person name="Pienaar R."/>
            <person name="Latif A.A."/>
            <person name="Rees D.J."/>
            <person name="Mans B.J."/>
        </authorList>
    </citation>
    <scope>NUCLEOTIDE SEQUENCE</scope>
    <source>
        <tissue evidence="16">Salivary glands</tissue>
    </source>
</reference>
<sequence length="1110" mass="125416">MVYHWQSQQYRTSGVDDMVLLTKITEDAIVENLRKRYMDDQIFTYIGPVLVSVNPFKQLPYFTNKQVDQYQGAASYENPPHIYALADTMYRNMIIDSEGQCVIISGESGAGKTVAAKYIMAYIAQVSGGGPRVQHVKDVILESNTILEAFGNAKTVRNNNSSRFGKYVEIQFSRGGVPEGGRISNFLLEKSRVVSQSPNERNFHIFYQVCYGASPEMKKDLGVANPDYYSYLNQSGVYKVEGTNDAHDFQETLKAMTVMGMSEDEQTQFLRVVMGVLHMGMITFVEKGNYAVVEDEQYLEFPAYLLGLEAAQLAKKLTSRVLDSKWGARSESIEVQQNVEQANYIRDAWAKALYTRIFDRLVDIINNAMQTTAGELNVGILDIYGFEIFQRNGFEQFCINYVNEKLQQIFIELTLKAEQEEYVQEGIQWKAIDYFNNKVVCDLIESKVPPGVFSVLDDICATMHATGEGVDAQLCQKLSHQVGNHPHFQLTGGTGFAVHHYAGKVTYDANGMCEKNRDVLFPDVVLVMQSSSNAFTKSLFPENVTGTVKGRPTTAGSKIKSQANKLVEALMKCTPHYIRCIKPNETKKAHDWEEDRVKHQVEYLGLKENVRVRRAGFAYRRVFDKFLHRYAVLTKETFPQWRGNIKEGILHILNSVGMDKDQYQLGKTKVFIKAPESLFLLEEMRERRYDQHARVIQKAFKKYFARQQYLKQKQKAADILQGRKERRHHSLNRNFVGDYIGLDHHPELRVLVGKRERVEFAETVLKYDRRFKPVKRDLILTPKSLFLIGREKIKKGNDKGKIKEVIKRKIDLENISQVTTSTRQDDFLVLQVRNEYDTFIESVFKTEFLFMLDKKVREKCQRPLNLQFSDKMEYRVKKEGIFGGGSTKQVHVTQGYGNEAVLKVTAGVLNISIGPGLPKNSRPSERSATSGPRPVKVSTSRTHQQPSGNKLKEHNGRGRTVTTAASAISPSAALAAVIGARAGAGAGNALRHAPNLPRTSHSQHKRVSTEENGPSDYMRPPEAGVSGEKRKNSRKARPVPGGGKPKPPSRPKPAVPTCKALYAYEPQDTDELAVGEGDIIEILKEDPSGWWLGRLKGKEGLFPANYVERI</sequence>
<evidence type="ECO:0000256" key="8">
    <source>
        <dbReference type="ARBA" id="ARBA00023175"/>
    </source>
</evidence>
<dbReference type="PROSITE" id="PS51456">
    <property type="entry name" value="MYOSIN_MOTOR"/>
    <property type="match status" value="1"/>
</dbReference>
<feature type="region of interest" description="Actin-binding" evidence="11">
    <location>
        <begin position="563"/>
        <end position="585"/>
    </location>
</feature>
<dbReference type="SUPFAM" id="SSF50044">
    <property type="entry name" value="SH3-domain"/>
    <property type="match status" value="1"/>
</dbReference>
<dbReference type="FunFam" id="3.40.850.10:FF:000101">
    <property type="entry name" value="Slow myosin heavy chain 2"/>
    <property type="match status" value="1"/>
</dbReference>
<dbReference type="GO" id="GO:0005737">
    <property type="term" value="C:cytoplasm"/>
    <property type="evidence" value="ECO:0007669"/>
    <property type="project" value="TreeGrafter"/>
</dbReference>
<dbReference type="CDD" id="cd11827">
    <property type="entry name" value="SH3_MyoIe_If_like"/>
    <property type="match status" value="1"/>
</dbReference>
<evidence type="ECO:0000259" key="14">
    <source>
        <dbReference type="PROSITE" id="PS51456"/>
    </source>
</evidence>
<keyword evidence="4 11" id="KW-0547">Nucleotide-binding</keyword>
<dbReference type="Gene3D" id="1.20.58.530">
    <property type="match status" value="1"/>
</dbReference>
<dbReference type="Pfam" id="PF00018">
    <property type="entry name" value="SH3_1"/>
    <property type="match status" value="1"/>
</dbReference>
<dbReference type="GO" id="GO:0016459">
    <property type="term" value="C:myosin complex"/>
    <property type="evidence" value="ECO:0007669"/>
    <property type="project" value="UniProtKB-KW"/>
</dbReference>
<feature type="binding site" evidence="11">
    <location>
        <begin position="106"/>
        <end position="113"/>
    </location>
    <ligand>
        <name>ATP</name>
        <dbReference type="ChEBI" id="CHEBI:30616"/>
    </ligand>
</feature>
<dbReference type="Pfam" id="PF00063">
    <property type="entry name" value="Myosin_head"/>
    <property type="match status" value="1"/>
</dbReference>
<dbReference type="Pfam" id="PF06017">
    <property type="entry name" value="Myosin_TH1"/>
    <property type="match status" value="1"/>
</dbReference>
<dbReference type="GO" id="GO:0005886">
    <property type="term" value="C:plasma membrane"/>
    <property type="evidence" value="ECO:0007669"/>
    <property type="project" value="TreeGrafter"/>
</dbReference>
<evidence type="ECO:0000256" key="3">
    <source>
        <dbReference type="ARBA" id="ARBA00022553"/>
    </source>
</evidence>
<comment type="similarity">
    <text evidence="1 11">Belongs to the TRAFAC class myosin-kinesin ATPase superfamily. Myosin family.</text>
</comment>
<dbReference type="Gene3D" id="2.30.30.40">
    <property type="entry name" value="SH3 Domains"/>
    <property type="match status" value="1"/>
</dbReference>
<dbReference type="SMART" id="SM00242">
    <property type="entry name" value="MYSc"/>
    <property type="match status" value="1"/>
</dbReference>
<dbReference type="PRINTS" id="PR00193">
    <property type="entry name" value="MYOSINHEAVY"/>
</dbReference>
<feature type="compositionally biased region" description="Pro residues" evidence="12">
    <location>
        <begin position="1045"/>
        <end position="1054"/>
    </location>
</feature>
<dbReference type="InterPro" id="IPR036961">
    <property type="entry name" value="Kinesin_motor_dom_sf"/>
</dbReference>
<dbReference type="EMBL" id="GEDV01006586">
    <property type="protein sequence ID" value="JAP81971.1"/>
    <property type="molecule type" value="Transcribed_RNA"/>
</dbReference>
<dbReference type="InterPro" id="IPR001609">
    <property type="entry name" value="Myosin_head_motor_dom-like"/>
</dbReference>
<evidence type="ECO:0000256" key="11">
    <source>
        <dbReference type="PROSITE-ProRule" id="PRU00782"/>
    </source>
</evidence>
<feature type="domain" description="Myosin motor" evidence="14">
    <location>
        <begin position="13"/>
        <end position="686"/>
    </location>
</feature>
<dbReference type="GO" id="GO:0060972">
    <property type="term" value="P:left/right pattern formation"/>
    <property type="evidence" value="ECO:0007669"/>
    <property type="project" value="UniProtKB-ARBA"/>
</dbReference>
<accession>A0A131YVN9</accession>
<keyword evidence="6" id="KW-0112">Calmodulin-binding</keyword>
<feature type="region of interest" description="Disordered" evidence="12">
    <location>
        <begin position="989"/>
        <end position="1055"/>
    </location>
</feature>
<dbReference type="PANTHER" id="PTHR13140:SF729">
    <property type="entry name" value="UNCONVENTIONAL MYOSIN-IE"/>
    <property type="match status" value="1"/>
</dbReference>
<dbReference type="FunFam" id="1.10.10.820:FF:000001">
    <property type="entry name" value="Myosin heavy chain"/>
    <property type="match status" value="1"/>
</dbReference>
<dbReference type="AlphaFoldDB" id="A0A131YVN9"/>